<organism evidence="2 3">
    <name type="scientific">Dactylosporangium darangshiense</name>
    <dbReference type="NCBI Taxonomy" id="579108"/>
    <lineage>
        <taxon>Bacteria</taxon>
        <taxon>Bacillati</taxon>
        <taxon>Actinomycetota</taxon>
        <taxon>Actinomycetes</taxon>
        <taxon>Micromonosporales</taxon>
        <taxon>Micromonosporaceae</taxon>
        <taxon>Dactylosporangium</taxon>
    </lineage>
</organism>
<dbReference type="PANTHER" id="PTHR43792:SF1">
    <property type="entry name" value="N-ACETYLTRANSFERASE DOMAIN-CONTAINING PROTEIN"/>
    <property type="match status" value="1"/>
</dbReference>
<dbReference type="Gene3D" id="3.40.630.30">
    <property type="match status" value="1"/>
</dbReference>
<keyword evidence="3" id="KW-1185">Reference proteome</keyword>
<dbReference type="Pfam" id="PF13302">
    <property type="entry name" value="Acetyltransf_3"/>
    <property type="match status" value="1"/>
</dbReference>
<name>A0ABP8D9L3_9ACTN</name>
<evidence type="ECO:0000313" key="2">
    <source>
        <dbReference type="EMBL" id="GAA4250664.1"/>
    </source>
</evidence>
<evidence type="ECO:0000313" key="3">
    <source>
        <dbReference type="Proteomes" id="UP001500620"/>
    </source>
</evidence>
<feature type="domain" description="N-acetyltransferase" evidence="1">
    <location>
        <begin position="10"/>
        <end position="170"/>
    </location>
</feature>
<gene>
    <name evidence="2" type="ORF">GCM10022255_040190</name>
</gene>
<dbReference type="PANTHER" id="PTHR43792">
    <property type="entry name" value="GNAT FAMILY, PUTATIVE (AFU_ORTHOLOGUE AFUA_3G00765)-RELATED-RELATED"/>
    <property type="match status" value="1"/>
</dbReference>
<comment type="caution">
    <text evidence="2">The sequence shown here is derived from an EMBL/GenBank/DDBJ whole genome shotgun (WGS) entry which is preliminary data.</text>
</comment>
<dbReference type="InterPro" id="IPR016181">
    <property type="entry name" value="Acyl_CoA_acyltransferase"/>
</dbReference>
<dbReference type="InterPro" id="IPR000182">
    <property type="entry name" value="GNAT_dom"/>
</dbReference>
<dbReference type="Proteomes" id="UP001500620">
    <property type="component" value="Unassembled WGS sequence"/>
</dbReference>
<dbReference type="RefSeq" id="WP_345128625.1">
    <property type="nucleotide sequence ID" value="NZ_BAABAT010000010.1"/>
</dbReference>
<evidence type="ECO:0000259" key="1">
    <source>
        <dbReference type="PROSITE" id="PS51186"/>
    </source>
</evidence>
<protein>
    <submittedName>
        <fullName evidence="2">GNAT family N-acetyltransferase</fullName>
    </submittedName>
</protein>
<proteinExistence type="predicted"/>
<reference evidence="3" key="1">
    <citation type="journal article" date="2019" name="Int. J. Syst. Evol. Microbiol.">
        <title>The Global Catalogue of Microorganisms (GCM) 10K type strain sequencing project: providing services to taxonomists for standard genome sequencing and annotation.</title>
        <authorList>
            <consortium name="The Broad Institute Genomics Platform"/>
            <consortium name="The Broad Institute Genome Sequencing Center for Infectious Disease"/>
            <person name="Wu L."/>
            <person name="Ma J."/>
        </authorList>
    </citation>
    <scope>NUCLEOTIDE SEQUENCE [LARGE SCALE GENOMIC DNA]</scope>
    <source>
        <strain evidence="3">JCM 17441</strain>
    </source>
</reference>
<dbReference type="SUPFAM" id="SSF55729">
    <property type="entry name" value="Acyl-CoA N-acyltransferases (Nat)"/>
    <property type="match status" value="1"/>
</dbReference>
<dbReference type="PROSITE" id="PS51186">
    <property type="entry name" value="GNAT"/>
    <property type="match status" value="1"/>
</dbReference>
<dbReference type="EMBL" id="BAABAT010000010">
    <property type="protein sequence ID" value="GAA4250664.1"/>
    <property type="molecule type" value="Genomic_DNA"/>
</dbReference>
<dbReference type="InterPro" id="IPR051531">
    <property type="entry name" value="N-acetyltransferase"/>
</dbReference>
<accession>A0ABP8D9L3</accession>
<sequence length="170" mass="18952">MTEVLRTQRLVLREMVEGDLDDLAALLGDPDVMRYYPRPKTRAETLEWIALNRRRYRANGFGFWTMLGREDGAFAGDCGLTIQRVDGVDEIELGYHVHPARQRTGLATEAAIACRDLARDRFGAGRVIAIIHPDNVPSQRVAQKAGLTLEKRTHGYGSGTQEVLIFAASL</sequence>